<dbReference type="InterPro" id="IPR001830">
    <property type="entry name" value="Glyco_trans_20"/>
</dbReference>
<dbReference type="PANTHER" id="PTHR10788:SF106">
    <property type="entry name" value="BCDNA.GH08860"/>
    <property type="match status" value="1"/>
</dbReference>
<dbReference type="KEGG" id="dpte:113794460"/>
<dbReference type="GO" id="GO:0005992">
    <property type="term" value="P:trehalose biosynthetic process"/>
    <property type="evidence" value="ECO:0007669"/>
    <property type="project" value="InterPro"/>
</dbReference>
<dbReference type="InParanoid" id="A0A6P6Y5V3"/>
<dbReference type="Gene3D" id="3.40.50.2000">
    <property type="entry name" value="Glycogen Phosphorylase B"/>
    <property type="match status" value="2"/>
</dbReference>
<accession>A0A6P6Y5V3</accession>
<gene>
    <name evidence="2" type="primary">LOC113794460</name>
</gene>
<dbReference type="PANTHER" id="PTHR10788">
    <property type="entry name" value="TREHALOSE-6-PHOSPHATE SYNTHASE"/>
    <property type="match status" value="1"/>
</dbReference>
<dbReference type="Proteomes" id="UP000515146">
    <property type="component" value="Unplaced"/>
</dbReference>
<dbReference type="GO" id="GO:0005829">
    <property type="term" value="C:cytosol"/>
    <property type="evidence" value="ECO:0007669"/>
    <property type="project" value="TreeGrafter"/>
</dbReference>
<reference evidence="2" key="1">
    <citation type="submission" date="2025-08" db="UniProtKB">
        <authorList>
            <consortium name="RefSeq"/>
        </authorList>
    </citation>
    <scope>IDENTIFICATION</scope>
    <source>
        <strain evidence="2">Airmid</strain>
    </source>
</reference>
<dbReference type="OMA" id="NRTIWPL"/>
<dbReference type="GO" id="GO:0003825">
    <property type="term" value="F:alpha,alpha-trehalose-phosphate synthase (UDP-forming) activity"/>
    <property type="evidence" value="ECO:0007669"/>
    <property type="project" value="TreeGrafter"/>
</dbReference>
<name>A0A6P6Y5V3_DERPT</name>
<feature type="non-terminal residue" evidence="2">
    <location>
        <position position="1"/>
    </location>
</feature>
<dbReference type="AlphaFoldDB" id="A0A6P6Y5V3"/>
<evidence type="ECO:0000313" key="2">
    <source>
        <dbReference type="RefSeq" id="XP_027200381.1"/>
    </source>
</evidence>
<dbReference type="CDD" id="cd03788">
    <property type="entry name" value="GT20_TPS"/>
    <property type="match status" value="1"/>
</dbReference>
<dbReference type="FunCoup" id="A0A6P6Y5V3">
    <property type="interactions" value="39"/>
</dbReference>
<organism evidence="1 2">
    <name type="scientific">Dermatophagoides pteronyssinus</name>
    <name type="common">European house dust mite</name>
    <dbReference type="NCBI Taxonomy" id="6956"/>
    <lineage>
        <taxon>Eukaryota</taxon>
        <taxon>Metazoa</taxon>
        <taxon>Ecdysozoa</taxon>
        <taxon>Arthropoda</taxon>
        <taxon>Chelicerata</taxon>
        <taxon>Arachnida</taxon>
        <taxon>Acari</taxon>
        <taxon>Acariformes</taxon>
        <taxon>Sarcoptiformes</taxon>
        <taxon>Astigmata</taxon>
        <taxon>Psoroptidia</taxon>
        <taxon>Analgoidea</taxon>
        <taxon>Pyroglyphidae</taxon>
        <taxon>Dermatophagoidinae</taxon>
        <taxon>Dermatophagoides</taxon>
    </lineage>
</organism>
<dbReference type="GO" id="GO:0004805">
    <property type="term" value="F:trehalose-phosphatase activity"/>
    <property type="evidence" value="ECO:0007669"/>
    <property type="project" value="TreeGrafter"/>
</dbReference>
<keyword evidence="1" id="KW-1185">Reference proteome</keyword>
<dbReference type="RefSeq" id="XP_027200381.1">
    <property type="nucleotide sequence ID" value="XM_027344580.1"/>
</dbReference>
<protein>
    <submittedName>
        <fullName evidence="2">Alpha,alpha-trehalose-phosphate synthase [UDP-forming]-like</fullName>
    </submittedName>
</protein>
<sequence length="491" mass="55565">LKKTNSDSIQSSCSSIASVVVIANRLPLTVKITDPESETGYTIVNSSGGLVSALKAIKNIDYVWVGWPGCAVPEIMLNSFIKDCADANCCPVFMSKELIDGFYDGYCNKVIWPILHYVINDAHDNISEEYAAYEEANRLFAEAVKAYYVDYKQKHPNKEVILWVHDYHLMILPQILRRVVPDPNAKIAFFLHTPFPHRTMWSTIPQCKKLLLGLMHCDLVGFHIYEYQKHFMNCCESLVGATICDFTIESKEMTGYNVRCISSPIGIDPKPFIDASASQEIKLARKNLRARYNNRYIILGVDRLDYMKGVYQKLKGIEVFLKKYPDYKHEIVLIQLAVPSRQDVPAYQKLKRTVHELVTAINGTSTEAPVIEHWDQSLSFKELVAVYTAADACLISSIRDGMNLVAFEYLACQSQNCGSLLLSCFTGAERSLAHAAITFNPWDPEQIADAIYEAMCTGKTERANRLRWGLKHISEHTAEHWAKILLNDLLC</sequence>
<dbReference type="Pfam" id="PF00982">
    <property type="entry name" value="Glyco_transf_20"/>
    <property type="match status" value="1"/>
</dbReference>
<dbReference type="OrthoDB" id="755951at2759"/>
<dbReference type="SUPFAM" id="SSF53756">
    <property type="entry name" value="UDP-Glycosyltransferase/glycogen phosphorylase"/>
    <property type="match status" value="1"/>
</dbReference>
<evidence type="ECO:0000313" key="1">
    <source>
        <dbReference type="Proteomes" id="UP000515146"/>
    </source>
</evidence>
<proteinExistence type="predicted"/>